<dbReference type="AlphaFoldDB" id="A0A1H6WYB2"/>
<evidence type="ECO:0000313" key="2">
    <source>
        <dbReference type="EMBL" id="SEJ20264.1"/>
    </source>
</evidence>
<feature type="compositionally biased region" description="Basic and acidic residues" evidence="1">
    <location>
        <begin position="38"/>
        <end position="53"/>
    </location>
</feature>
<dbReference type="Proteomes" id="UP000198888">
    <property type="component" value="Unassembled WGS sequence"/>
</dbReference>
<dbReference type="Pfam" id="PF25858">
    <property type="entry name" value="DUF7958"/>
    <property type="match status" value="1"/>
</dbReference>
<protein>
    <submittedName>
        <fullName evidence="2">Uncharacterized protein</fullName>
    </submittedName>
</protein>
<name>A0A1H6WYB2_9EURY</name>
<dbReference type="STRING" id="1073996.SAMN05444271_13030"/>
<feature type="region of interest" description="Disordered" evidence="1">
    <location>
        <begin position="34"/>
        <end position="53"/>
    </location>
</feature>
<dbReference type="InterPro" id="IPR058264">
    <property type="entry name" value="DUF7958"/>
</dbReference>
<proteinExistence type="predicted"/>
<sequence>MSMDAIITGENEEIVGLSVIDNKDVENLIEIGENGEITGHDSDGYPDKAANRTDNDNEYVEQARRYAKYYVYQQRGYDTVDHAENPEYVNAVREAITDLSASDFEQYFGPLHQQIRSHHDESVQRLVDLPAGVRAEDAVVYELDVYLGVDLEDDAVSDTAEAVAASHGLDFEAATAETVSAATQPDLVDWEAVGEHVIETTDVDDIPLEIAAVSGIHVGYPDARGEHQVQRADDPLDREPDATIELIPADPGGFEAFRDYIDHHLRCQVRDCFAGMGLLPPEPFQTIGFGKFIYARRYDHYDLYPTFHTTDTDSGGLFG</sequence>
<reference evidence="2 3" key="1">
    <citation type="submission" date="2016-10" db="EMBL/GenBank/DDBJ databases">
        <authorList>
            <person name="de Groot N.N."/>
        </authorList>
    </citation>
    <scope>NUCLEOTIDE SEQUENCE [LARGE SCALE GENOMIC DNA]</scope>
    <source>
        <strain evidence="2 3">DSM 22187</strain>
    </source>
</reference>
<keyword evidence="3" id="KW-1185">Reference proteome</keyword>
<gene>
    <name evidence="2" type="ORF">SAMN05444271_13030</name>
</gene>
<dbReference type="EMBL" id="FNYR01000030">
    <property type="protein sequence ID" value="SEJ20264.1"/>
    <property type="molecule type" value="Genomic_DNA"/>
</dbReference>
<accession>A0A1H6WYB2</accession>
<evidence type="ECO:0000313" key="3">
    <source>
        <dbReference type="Proteomes" id="UP000198888"/>
    </source>
</evidence>
<organism evidence="2 3">
    <name type="scientific">Halohasta litchfieldiae</name>
    <dbReference type="NCBI Taxonomy" id="1073996"/>
    <lineage>
        <taxon>Archaea</taxon>
        <taxon>Methanobacteriati</taxon>
        <taxon>Methanobacteriota</taxon>
        <taxon>Stenosarchaea group</taxon>
        <taxon>Halobacteria</taxon>
        <taxon>Halobacteriales</taxon>
        <taxon>Haloferacaceae</taxon>
        <taxon>Halohasta</taxon>
    </lineage>
</organism>
<evidence type="ECO:0000256" key="1">
    <source>
        <dbReference type="SAM" id="MobiDB-lite"/>
    </source>
</evidence>